<dbReference type="OrthoDB" id="1404327at2"/>
<accession>A0A172XXV8</accession>
<evidence type="ECO:0000313" key="1">
    <source>
        <dbReference type="EMBL" id="ANF51771.1"/>
    </source>
</evidence>
<sequence>MRDWFVTDNFKIDLTGLRINFTEENPRFKDTLWTKYTLPVDINYDRDFISKVGQYSSFNNANLPKVHNGYHIFEGKTMKGTLTFSEFRNKTAKIQIDSGFEELPNFEKTLSELPLDVFNVPDIYDHANEIVEKKYPETNYNFPKLYTDEFDLDSEGWKYFDSFINNRVRQGNSTLKYFPRNEIQENGEGWDCINRNIIQPAPYLLHVLKQGFLDAGFILTGDILEDETLKQRCIYSGEHYFTTADQQYYKSNVFQNEYYGNYDLGNLRFAHWKKNFKIGAPGKYRIIGSCYREGDLGNSSLVISKNGVPLFSYGGGNTPFLNFDKIIEIDITEAETNPEITIEFNGIVKDNRFNSEGVNIGVAEIQINPIRQNTAAGDAIPFVFNFNRVDLKRSVPDMTFGELINMIKNWRNYDLTFVNGIAIMNRIIIDKTKEPDDFREFEIEDPIRSRNDKKYFNITFPKIDGVDLDDVFFDETGYKFNMTPVPKDTTQIDINGFCLPLTTFRATSTARAFQETSTLMLVYYDGLDSNGDNHAKNPAGLHGTEFAESVKDWFMNRLTNFTFRWTFFALKSKIRKFNIRSEIFAFNKKHWIKSWVKNSVSDKYYSVEIETETF</sequence>
<gene>
    <name evidence="1" type="ORF">A0O34_15205</name>
</gene>
<proteinExistence type="predicted"/>
<dbReference type="STRING" id="1685010.A0O34_15205"/>
<organism evidence="1 2">
    <name type="scientific">Chryseobacterium glaciei</name>
    <dbReference type="NCBI Taxonomy" id="1685010"/>
    <lineage>
        <taxon>Bacteria</taxon>
        <taxon>Pseudomonadati</taxon>
        <taxon>Bacteroidota</taxon>
        <taxon>Flavobacteriia</taxon>
        <taxon>Flavobacteriales</taxon>
        <taxon>Weeksellaceae</taxon>
        <taxon>Chryseobacterium group</taxon>
        <taxon>Chryseobacterium</taxon>
    </lineage>
</organism>
<reference evidence="1 2" key="1">
    <citation type="submission" date="2016-04" db="EMBL/GenBank/DDBJ databases">
        <title>Complete Genome Sequence of Chryseobacterium sp. IHBB 10212.</title>
        <authorList>
            <person name="Pal M."/>
            <person name="Swarnkar M.K."/>
            <person name="Kaushal K."/>
            <person name="Chhibber S."/>
            <person name="Singh A.K."/>
            <person name="Gulati A."/>
        </authorList>
    </citation>
    <scope>NUCLEOTIDE SEQUENCE [LARGE SCALE GENOMIC DNA]</scope>
    <source>
        <strain evidence="1 2">IHBB 10212</strain>
    </source>
</reference>
<dbReference type="KEGG" id="chh:A0O34_15205"/>
<dbReference type="Proteomes" id="UP000077824">
    <property type="component" value="Chromosome"/>
</dbReference>
<dbReference type="EMBL" id="CP015199">
    <property type="protein sequence ID" value="ANF51771.1"/>
    <property type="molecule type" value="Genomic_DNA"/>
</dbReference>
<name>A0A172XXV8_9FLAO</name>
<evidence type="ECO:0000313" key="2">
    <source>
        <dbReference type="Proteomes" id="UP000077824"/>
    </source>
</evidence>
<dbReference type="AlphaFoldDB" id="A0A172XXV8"/>
<dbReference type="RefSeq" id="WP_066756251.1">
    <property type="nucleotide sequence ID" value="NZ_CP015199.1"/>
</dbReference>
<keyword evidence="2" id="KW-1185">Reference proteome</keyword>
<protein>
    <submittedName>
        <fullName evidence="1">Uncharacterized protein</fullName>
    </submittedName>
</protein>